<proteinExistence type="predicted"/>
<sequence>MGDATNSPPCGGSAASKPSGMRDDFIRLESLKLAIAIGAVDGWKDLILSAEKLAHYIRDGLNSHPGLQETPSQTPPSAAPAPPRAPQPDGEDA</sequence>
<feature type="region of interest" description="Disordered" evidence="1">
    <location>
        <begin position="61"/>
        <end position="93"/>
    </location>
</feature>
<keyword evidence="3" id="KW-1185">Reference proteome</keyword>
<dbReference type="AlphaFoldDB" id="A0A239JI53"/>
<accession>A0A239JI53</accession>
<evidence type="ECO:0000313" key="3">
    <source>
        <dbReference type="Proteomes" id="UP000198281"/>
    </source>
</evidence>
<reference evidence="3" key="1">
    <citation type="submission" date="2017-06" db="EMBL/GenBank/DDBJ databases">
        <authorList>
            <person name="Varghese N."/>
            <person name="Submissions S."/>
        </authorList>
    </citation>
    <scope>NUCLEOTIDE SEQUENCE [LARGE SCALE GENOMIC DNA]</scope>
    <source>
        <strain evidence="3">LNB2</strain>
    </source>
</reference>
<organism evidence="2 3">
    <name type="scientific">Edaphosphingomonas laterariae</name>
    <dbReference type="NCBI Taxonomy" id="861865"/>
    <lineage>
        <taxon>Bacteria</taxon>
        <taxon>Pseudomonadati</taxon>
        <taxon>Pseudomonadota</taxon>
        <taxon>Alphaproteobacteria</taxon>
        <taxon>Sphingomonadales</taxon>
        <taxon>Rhizorhabdaceae</taxon>
        <taxon>Edaphosphingomonas</taxon>
    </lineage>
</organism>
<name>A0A239JI53_9SPHN</name>
<evidence type="ECO:0000313" key="2">
    <source>
        <dbReference type="EMBL" id="SNT05489.1"/>
    </source>
</evidence>
<feature type="region of interest" description="Disordered" evidence="1">
    <location>
        <begin position="1"/>
        <end position="21"/>
    </location>
</feature>
<protein>
    <submittedName>
        <fullName evidence="2">Uncharacterized protein</fullName>
    </submittedName>
</protein>
<dbReference type="Proteomes" id="UP000198281">
    <property type="component" value="Unassembled WGS sequence"/>
</dbReference>
<gene>
    <name evidence="2" type="ORF">SAMN06295912_13514</name>
</gene>
<evidence type="ECO:0000256" key="1">
    <source>
        <dbReference type="SAM" id="MobiDB-lite"/>
    </source>
</evidence>
<dbReference type="EMBL" id="FZOS01000035">
    <property type="protein sequence ID" value="SNT05489.1"/>
    <property type="molecule type" value="Genomic_DNA"/>
</dbReference>
<feature type="compositionally biased region" description="Pro residues" evidence="1">
    <location>
        <begin position="73"/>
        <end position="86"/>
    </location>
</feature>